<evidence type="ECO:0000256" key="1">
    <source>
        <dbReference type="ARBA" id="ARBA00007996"/>
    </source>
</evidence>
<keyword evidence="3 5" id="KW-0808">Transferase</keyword>
<dbReference type="GO" id="GO:0008112">
    <property type="term" value="F:nicotinamide N-methyltransferase activity"/>
    <property type="evidence" value="ECO:0007669"/>
    <property type="project" value="UniProtKB-EC"/>
</dbReference>
<evidence type="ECO:0000313" key="5">
    <source>
        <dbReference type="EMBL" id="CAC5380378.1"/>
    </source>
</evidence>
<name>A0A6J8B8W1_MYTCO</name>
<dbReference type="InterPro" id="IPR029063">
    <property type="entry name" value="SAM-dependent_MTases_sf"/>
</dbReference>
<dbReference type="Proteomes" id="UP000507470">
    <property type="component" value="Unassembled WGS sequence"/>
</dbReference>
<dbReference type="PANTHER" id="PTHR10867">
    <property type="entry name" value="NNMT/PNMT/TEMT FAMILY MEMBER"/>
    <property type="match status" value="1"/>
</dbReference>
<dbReference type="InterPro" id="IPR000940">
    <property type="entry name" value="NNMT_TEMT_trans"/>
</dbReference>
<dbReference type="EMBL" id="CACVKT020002885">
    <property type="protein sequence ID" value="CAC5380378.1"/>
    <property type="molecule type" value="Genomic_DNA"/>
</dbReference>
<evidence type="ECO:0000256" key="4">
    <source>
        <dbReference type="ARBA" id="ARBA00022691"/>
    </source>
</evidence>
<accession>A0A6J8B8W1</accession>
<evidence type="ECO:0000256" key="2">
    <source>
        <dbReference type="ARBA" id="ARBA00022603"/>
    </source>
</evidence>
<keyword evidence="6" id="KW-1185">Reference proteome</keyword>
<dbReference type="PANTHER" id="PTHR10867:SF17">
    <property type="entry name" value="NICOTINAMIDE N-METHYLTRANSFERASE"/>
    <property type="match status" value="1"/>
</dbReference>
<reference evidence="5 6" key="1">
    <citation type="submission" date="2020-06" db="EMBL/GenBank/DDBJ databases">
        <authorList>
            <person name="Li R."/>
            <person name="Bekaert M."/>
        </authorList>
    </citation>
    <scope>NUCLEOTIDE SEQUENCE [LARGE SCALE GENOMIC DNA]</scope>
    <source>
        <strain evidence="6">wild</strain>
    </source>
</reference>
<evidence type="ECO:0000256" key="3">
    <source>
        <dbReference type="ARBA" id="ARBA00022679"/>
    </source>
</evidence>
<dbReference type="OrthoDB" id="10050085at2759"/>
<dbReference type="GO" id="GO:0032259">
    <property type="term" value="P:methylation"/>
    <property type="evidence" value="ECO:0007669"/>
    <property type="project" value="UniProtKB-KW"/>
</dbReference>
<comment type="similarity">
    <text evidence="1">Belongs to the class I-like SAM-binding methyltransferase superfamily. NNMT/PNMT/TEMT family.</text>
</comment>
<keyword evidence="4" id="KW-0949">S-adenosyl-L-methionine</keyword>
<dbReference type="Gene3D" id="3.40.50.150">
    <property type="entry name" value="Vaccinia Virus protein VP39"/>
    <property type="match status" value="1"/>
</dbReference>
<dbReference type="GO" id="GO:0005829">
    <property type="term" value="C:cytosol"/>
    <property type="evidence" value="ECO:0007669"/>
    <property type="project" value="TreeGrafter"/>
</dbReference>
<dbReference type="Pfam" id="PF01234">
    <property type="entry name" value="NNMT_PNMT_TEMT"/>
    <property type="match status" value="1"/>
</dbReference>
<proteinExistence type="inferred from homology"/>
<dbReference type="SUPFAM" id="SSF53335">
    <property type="entry name" value="S-adenosyl-L-methionine-dependent methyltransferases"/>
    <property type="match status" value="1"/>
</dbReference>
<keyword evidence="2 5" id="KW-0489">Methyltransferase</keyword>
<gene>
    <name evidence="5" type="ORF">MCOR_16342</name>
</gene>
<protein>
    <submittedName>
        <fullName evidence="5">NNMT</fullName>
        <ecNumber evidence="5">2.1.1.1</ecNumber>
    </submittedName>
</protein>
<organism evidence="5 6">
    <name type="scientific">Mytilus coruscus</name>
    <name type="common">Sea mussel</name>
    <dbReference type="NCBI Taxonomy" id="42192"/>
    <lineage>
        <taxon>Eukaryota</taxon>
        <taxon>Metazoa</taxon>
        <taxon>Spiralia</taxon>
        <taxon>Lophotrochozoa</taxon>
        <taxon>Mollusca</taxon>
        <taxon>Bivalvia</taxon>
        <taxon>Autobranchia</taxon>
        <taxon>Pteriomorphia</taxon>
        <taxon>Mytilida</taxon>
        <taxon>Mytiloidea</taxon>
        <taxon>Mytilidae</taxon>
        <taxon>Mytilinae</taxon>
        <taxon>Mytilus</taxon>
    </lineage>
</organism>
<dbReference type="PROSITE" id="PS51681">
    <property type="entry name" value="SAM_MT_NNMT_PNMT_TEMT"/>
    <property type="match status" value="1"/>
</dbReference>
<evidence type="ECO:0000313" key="6">
    <source>
        <dbReference type="Proteomes" id="UP000507470"/>
    </source>
</evidence>
<dbReference type="AlphaFoldDB" id="A0A6J8B8W1"/>
<dbReference type="EC" id="2.1.1.1" evidence="5"/>
<sequence>MANLIPSSDYSNDFDANWFVGAYYSEVDGCQEVGQFLPFILTALHDIFKSGNVRGNTLLDIGTGPTIHSVINACPYVQKIILSDYSQVNRDALQHWKDNKLQTGNALCKFILNLEGGKFHQTVPERFAEIRNKVRAILPADLTKCSSIHLGDDHPDIIVSSLCFEVACTDVHEYNKVVQYVGSLMAQGSHLVVVGVLEETFYRVGNFRFRCLKITESEVKTAYTTNGFEIKIWKEYIPPPRTAEEAEFSDFQKAFVMHAVKV</sequence>